<evidence type="ECO:0000256" key="2">
    <source>
        <dbReference type="ARBA" id="ARBA00002803"/>
    </source>
</evidence>
<comment type="function">
    <text evidence="2">Catalyzes the dismutation of two molecules of 6,7-dimethyl-8-ribityllumazine, resulting in the formation of riboflavin and 5-amino-6-(D-ribitylamino)uracil.</text>
</comment>
<evidence type="ECO:0000256" key="3">
    <source>
        <dbReference type="ARBA" id="ARBA00004887"/>
    </source>
</evidence>
<comment type="subunit">
    <text evidence="4">Homotrimer.</text>
</comment>
<dbReference type="PANTHER" id="PTHR21098">
    <property type="entry name" value="RIBOFLAVIN SYNTHASE ALPHA CHAIN"/>
    <property type="match status" value="1"/>
</dbReference>
<accession>A0AAU8GXU6</accession>
<dbReference type="EC" id="2.5.1.9" evidence="5 10"/>
<dbReference type="NCBIfam" id="NF009566">
    <property type="entry name" value="PRK13020.1"/>
    <property type="match status" value="1"/>
</dbReference>
<dbReference type="PROSITE" id="PS51177">
    <property type="entry name" value="LUMAZINE_BIND"/>
    <property type="match status" value="2"/>
</dbReference>
<keyword evidence="9" id="KW-0677">Repeat</keyword>
<feature type="repeat" description="Lumazine-binding" evidence="11">
    <location>
        <begin position="1"/>
        <end position="98"/>
    </location>
</feature>
<keyword evidence="8 13" id="KW-0808">Transferase</keyword>
<reference evidence="13" key="1">
    <citation type="submission" date="2024-01" db="EMBL/GenBank/DDBJ databases">
        <title>The first autotrophic representatives of the genus Thermodesulfovibrio.</title>
        <authorList>
            <person name="Maltseva A.I."/>
            <person name="Elcheninov A.G."/>
            <person name="Kublanov I.V."/>
            <person name="Lebedinsky A.V."/>
            <person name="Frolov E.N."/>
        </authorList>
    </citation>
    <scope>NUCLEOTIDE SEQUENCE</scope>
    <source>
        <strain evidence="13">3907-1M</strain>
    </source>
</reference>
<dbReference type="NCBIfam" id="NF006767">
    <property type="entry name" value="PRK09289.1"/>
    <property type="match status" value="1"/>
</dbReference>
<feature type="domain" description="Lumazine-binding" evidence="12">
    <location>
        <begin position="1"/>
        <end position="98"/>
    </location>
</feature>
<dbReference type="PANTHER" id="PTHR21098:SF12">
    <property type="entry name" value="RIBOFLAVIN SYNTHASE"/>
    <property type="match status" value="1"/>
</dbReference>
<dbReference type="RefSeq" id="WP_353684893.1">
    <property type="nucleotide sequence ID" value="NZ_CP144373.1"/>
</dbReference>
<organism evidence="13">
    <name type="scientific">Thermodesulfovibrio autotrophicus</name>
    <dbReference type="NCBI Taxonomy" id="3118333"/>
    <lineage>
        <taxon>Bacteria</taxon>
        <taxon>Pseudomonadati</taxon>
        <taxon>Nitrospirota</taxon>
        <taxon>Thermodesulfovibrionia</taxon>
        <taxon>Thermodesulfovibrionales</taxon>
        <taxon>Thermodesulfovibrionaceae</taxon>
        <taxon>Thermodesulfovibrio</taxon>
    </lineage>
</organism>
<dbReference type="Pfam" id="PF00677">
    <property type="entry name" value="Lum_binding"/>
    <property type="match status" value="2"/>
</dbReference>
<evidence type="ECO:0000256" key="9">
    <source>
        <dbReference type="ARBA" id="ARBA00022737"/>
    </source>
</evidence>
<keyword evidence="7" id="KW-0686">Riboflavin biosynthesis</keyword>
<evidence type="ECO:0000256" key="1">
    <source>
        <dbReference type="ARBA" id="ARBA00000968"/>
    </source>
</evidence>
<evidence type="ECO:0000256" key="10">
    <source>
        <dbReference type="NCBIfam" id="TIGR00187"/>
    </source>
</evidence>
<dbReference type="GO" id="GO:0009231">
    <property type="term" value="P:riboflavin biosynthetic process"/>
    <property type="evidence" value="ECO:0007669"/>
    <property type="project" value="UniProtKB-KW"/>
</dbReference>
<dbReference type="InterPro" id="IPR001783">
    <property type="entry name" value="Lumazine-bd"/>
</dbReference>
<dbReference type="FunFam" id="2.40.30.20:FF:000003">
    <property type="entry name" value="Riboflavin synthase, alpha subunit"/>
    <property type="match status" value="1"/>
</dbReference>
<comment type="pathway">
    <text evidence="3">Cofactor biosynthesis; riboflavin biosynthesis; riboflavin from 2-hydroxy-3-oxobutyl phosphate and 5-amino-6-(D-ribitylamino)uracil: step 2/2.</text>
</comment>
<protein>
    <recommendedName>
        <fullName evidence="6 10">Riboflavin synthase</fullName>
        <ecNumber evidence="5 10">2.5.1.9</ecNumber>
    </recommendedName>
</protein>
<evidence type="ECO:0000256" key="4">
    <source>
        <dbReference type="ARBA" id="ARBA00011233"/>
    </source>
</evidence>
<feature type="domain" description="Lumazine-binding" evidence="12">
    <location>
        <begin position="99"/>
        <end position="195"/>
    </location>
</feature>
<gene>
    <name evidence="13" type="ORF">V4D30_03615</name>
</gene>
<dbReference type="CDD" id="cd00402">
    <property type="entry name" value="Riboflavin_synthase_like"/>
    <property type="match status" value="1"/>
</dbReference>
<dbReference type="InterPro" id="IPR017938">
    <property type="entry name" value="Riboflavin_synthase-like_b-brl"/>
</dbReference>
<evidence type="ECO:0000256" key="6">
    <source>
        <dbReference type="ARBA" id="ARBA00013950"/>
    </source>
</evidence>
<dbReference type="PIRSF" id="PIRSF000498">
    <property type="entry name" value="Riboflavin_syn_A"/>
    <property type="match status" value="1"/>
</dbReference>
<evidence type="ECO:0000256" key="11">
    <source>
        <dbReference type="PROSITE-ProRule" id="PRU00524"/>
    </source>
</evidence>
<proteinExistence type="predicted"/>
<dbReference type="InterPro" id="IPR026017">
    <property type="entry name" value="Lumazine-bd_dom"/>
</dbReference>
<evidence type="ECO:0000256" key="5">
    <source>
        <dbReference type="ARBA" id="ARBA00012827"/>
    </source>
</evidence>
<sequence length="216" mass="23739">MFTGIIVELGKVYEIQRLAQGARLKIYSQNLINSSKIGDSISVNGVCLTVCEIDKSKSVISFDVSHETLQKTALGELKKDEPVNLEPALTLNTALGGHLVSGHVEGIGKIKKIEKIGNDLKIEIDAPEEILRYCIKKGSIAVDGVSLTIVDLYSNSFTVVLIPHTARMTTLGFKKIGSSVNLESDIIAKYVEKFVNQSKDIKEKKLIEKLKDYGYL</sequence>
<dbReference type="InterPro" id="IPR023366">
    <property type="entry name" value="ATP_synth_asu-like_sf"/>
</dbReference>
<name>A0AAU8GXU6_9BACT</name>
<dbReference type="EMBL" id="CP144373">
    <property type="protein sequence ID" value="XCH47371.1"/>
    <property type="molecule type" value="Genomic_DNA"/>
</dbReference>
<evidence type="ECO:0000256" key="8">
    <source>
        <dbReference type="ARBA" id="ARBA00022679"/>
    </source>
</evidence>
<dbReference type="GO" id="GO:0004746">
    <property type="term" value="F:riboflavin synthase activity"/>
    <property type="evidence" value="ECO:0007669"/>
    <property type="project" value="UniProtKB-UniRule"/>
</dbReference>
<evidence type="ECO:0000259" key="12">
    <source>
        <dbReference type="PROSITE" id="PS51177"/>
    </source>
</evidence>
<dbReference type="KEGG" id="taut:V4D30_03615"/>
<feature type="repeat" description="Lumazine-binding" evidence="11">
    <location>
        <begin position="99"/>
        <end position="195"/>
    </location>
</feature>
<dbReference type="Gene3D" id="2.40.30.20">
    <property type="match status" value="2"/>
</dbReference>
<dbReference type="AlphaFoldDB" id="A0AAU8GXU6"/>
<comment type="catalytic activity">
    <reaction evidence="1">
        <text>2 6,7-dimethyl-8-(1-D-ribityl)lumazine + H(+) = 5-amino-6-(D-ribitylamino)uracil + riboflavin</text>
        <dbReference type="Rhea" id="RHEA:20772"/>
        <dbReference type="ChEBI" id="CHEBI:15378"/>
        <dbReference type="ChEBI" id="CHEBI:15934"/>
        <dbReference type="ChEBI" id="CHEBI:57986"/>
        <dbReference type="ChEBI" id="CHEBI:58201"/>
        <dbReference type="EC" id="2.5.1.9"/>
    </reaction>
</comment>
<dbReference type="FunFam" id="2.40.30.20:FF:000004">
    <property type="entry name" value="Riboflavin synthase, alpha subunit"/>
    <property type="match status" value="1"/>
</dbReference>
<dbReference type="SUPFAM" id="SSF63380">
    <property type="entry name" value="Riboflavin synthase domain-like"/>
    <property type="match status" value="2"/>
</dbReference>
<evidence type="ECO:0000313" key="13">
    <source>
        <dbReference type="EMBL" id="XCH47371.1"/>
    </source>
</evidence>
<evidence type="ECO:0000256" key="7">
    <source>
        <dbReference type="ARBA" id="ARBA00022619"/>
    </source>
</evidence>
<dbReference type="NCBIfam" id="TIGR00187">
    <property type="entry name" value="ribE"/>
    <property type="match status" value="1"/>
</dbReference>